<dbReference type="InterPro" id="IPR050789">
    <property type="entry name" value="Diverse_Enzym_Activities"/>
</dbReference>
<dbReference type="PANTHER" id="PTHR43283">
    <property type="entry name" value="BETA-LACTAMASE-RELATED"/>
    <property type="match status" value="1"/>
</dbReference>
<feature type="domain" description="Beta-lactamase-related" evidence="4">
    <location>
        <begin position="9"/>
        <end position="264"/>
    </location>
</feature>
<gene>
    <name evidence="5" type="ORF">UCDDS831_g00882</name>
</gene>
<evidence type="ECO:0000256" key="2">
    <source>
        <dbReference type="ARBA" id="ARBA00022801"/>
    </source>
</evidence>
<keyword evidence="3" id="KW-1133">Transmembrane helix</keyword>
<evidence type="ECO:0000259" key="4">
    <source>
        <dbReference type="Pfam" id="PF00144"/>
    </source>
</evidence>
<dbReference type="GO" id="GO:0016787">
    <property type="term" value="F:hydrolase activity"/>
    <property type="evidence" value="ECO:0007669"/>
    <property type="project" value="UniProtKB-KW"/>
</dbReference>
<name>A0A0G2EWW8_9PEZI</name>
<evidence type="ECO:0000313" key="6">
    <source>
        <dbReference type="Proteomes" id="UP000034182"/>
    </source>
</evidence>
<dbReference type="Gene3D" id="3.40.710.10">
    <property type="entry name" value="DD-peptidase/beta-lactamase superfamily"/>
    <property type="match status" value="1"/>
</dbReference>
<feature type="transmembrane region" description="Helical" evidence="3">
    <location>
        <begin position="238"/>
        <end position="263"/>
    </location>
</feature>
<dbReference type="InterPro" id="IPR001466">
    <property type="entry name" value="Beta-lactam-related"/>
</dbReference>
<dbReference type="Proteomes" id="UP000034182">
    <property type="component" value="Unassembled WGS sequence"/>
</dbReference>
<proteinExistence type="inferred from homology"/>
<accession>A0A0G2EWW8</accession>
<comment type="caution">
    <text evidence="5">The sequence shown here is derived from an EMBL/GenBank/DDBJ whole genome shotgun (WGS) entry which is preliminary data.</text>
</comment>
<dbReference type="InterPro" id="IPR012338">
    <property type="entry name" value="Beta-lactam/transpept-like"/>
</dbReference>
<keyword evidence="3" id="KW-0472">Membrane</keyword>
<dbReference type="Pfam" id="PF00144">
    <property type="entry name" value="Beta-lactamase"/>
    <property type="match status" value="1"/>
</dbReference>
<dbReference type="AlphaFoldDB" id="A0A0G2EWW8"/>
<keyword evidence="3" id="KW-0812">Transmembrane</keyword>
<keyword evidence="2" id="KW-0378">Hydrolase</keyword>
<evidence type="ECO:0000256" key="3">
    <source>
        <dbReference type="SAM" id="Phobius"/>
    </source>
</evidence>
<organism evidence="5 6">
    <name type="scientific">Diplodia seriata</name>
    <dbReference type="NCBI Taxonomy" id="420778"/>
    <lineage>
        <taxon>Eukaryota</taxon>
        <taxon>Fungi</taxon>
        <taxon>Dikarya</taxon>
        <taxon>Ascomycota</taxon>
        <taxon>Pezizomycotina</taxon>
        <taxon>Dothideomycetes</taxon>
        <taxon>Dothideomycetes incertae sedis</taxon>
        <taxon>Botryosphaeriales</taxon>
        <taxon>Botryosphaeriaceae</taxon>
        <taxon>Diplodia</taxon>
    </lineage>
</organism>
<protein>
    <submittedName>
        <fullName evidence="5">Putative beta-lactamase family protein</fullName>
    </submittedName>
</protein>
<dbReference type="PANTHER" id="PTHR43283:SF17">
    <property type="entry name" value="(LOVD), PUTATIVE (AFU_ORTHOLOGUE AFUA_5G00920)-RELATED"/>
    <property type="match status" value="1"/>
</dbReference>
<reference evidence="5 6" key="2">
    <citation type="submission" date="2015-05" db="EMBL/GenBank/DDBJ databases">
        <title>Distinctive expansion of gene families associated with plant cell wall degradation and secondary metabolism in the genomes of grapevine trunk pathogens.</title>
        <authorList>
            <person name="Lawrence D.P."/>
            <person name="Travadon R."/>
            <person name="Rolshausen P.E."/>
            <person name="Baumgartner K."/>
        </authorList>
    </citation>
    <scope>NUCLEOTIDE SEQUENCE [LARGE SCALE GENOMIC DNA]</scope>
    <source>
        <strain evidence="5">DS831</strain>
    </source>
</reference>
<dbReference type="SUPFAM" id="SSF56601">
    <property type="entry name" value="beta-lactamase/transpeptidase-like"/>
    <property type="match status" value="1"/>
</dbReference>
<dbReference type="EMBL" id="LAQI01000024">
    <property type="protein sequence ID" value="KKY27137.1"/>
    <property type="molecule type" value="Genomic_DNA"/>
</dbReference>
<reference evidence="5 6" key="1">
    <citation type="submission" date="2015-03" db="EMBL/GenBank/DDBJ databases">
        <authorList>
            <person name="Morales-Cruz A."/>
            <person name="Amrine K.C."/>
            <person name="Cantu D."/>
        </authorList>
    </citation>
    <scope>NUCLEOTIDE SEQUENCE [LARGE SCALE GENOMIC DNA]</scope>
    <source>
        <strain evidence="5">DS831</strain>
    </source>
</reference>
<comment type="similarity">
    <text evidence="1">Belongs to the class-A beta-lactamase family.</text>
</comment>
<evidence type="ECO:0000256" key="1">
    <source>
        <dbReference type="ARBA" id="ARBA00009009"/>
    </source>
</evidence>
<sequence>MRRRNPLLLKYLLSHSAGTPYPGFSELPAGYMAEQWSNLPGYPTVAARYGQPLTFEPGEGFAYGFAMDWVGKVVERVSGEASLEAYMRKHIWAPLGIEAGITFWPRADGDESKLVRPVQRMPDGGLEPSTAPSINDGLRECFGGQGAYARVDDFHKVLRSLLANDGRLLAPRTVEEMFKPQLMPPAKAALNAMLRDPAKAAGVIGDFSTPLSYDWNLAGLMAAEDSPDGRRKKGMTMWFGMMNFYWFIDIEAGVCGAFGVSLLPMADAKVKDLILAWQRLMYDIL</sequence>
<evidence type="ECO:0000313" key="5">
    <source>
        <dbReference type="EMBL" id="KKY27137.1"/>
    </source>
</evidence>